<gene>
    <name evidence="1" type="ORF">Ari01nite_58780</name>
</gene>
<sequence length="72" mass="7534">MPRYGEDARHAAMLALGGAVQASNAYPVKVPGWTVLYAVAAPAVARARVNIDATRIATLNTVLTTGLRRGAE</sequence>
<name>A0A919K182_9ACTN</name>
<comment type="caution">
    <text evidence="1">The sequence shown here is derived from an EMBL/GenBank/DDBJ whole genome shotgun (WGS) entry which is preliminary data.</text>
</comment>
<evidence type="ECO:0000313" key="1">
    <source>
        <dbReference type="EMBL" id="GIE98413.1"/>
    </source>
</evidence>
<accession>A0A919K182</accession>
<dbReference type="AlphaFoldDB" id="A0A919K182"/>
<evidence type="ECO:0000313" key="2">
    <source>
        <dbReference type="Proteomes" id="UP000636960"/>
    </source>
</evidence>
<organism evidence="1 2">
    <name type="scientific">Paractinoplanes rishiriensis</name>
    <dbReference type="NCBI Taxonomy" id="1050105"/>
    <lineage>
        <taxon>Bacteria</taxon>
        <taxon>Bacillati</taxon>
        <taxon>Actinomycetota</taxon>
        <taxon>Actinomycetes</taxon>
        <taxon>Micromonosporales</taxon>
        <taxon>Micromonosporaceae</taxon>
        <taxon>Paractinoplanes</taxon>
    </lineage>
</organism>
<protein>
    <submittedName>
        <fullName evidence="1">Uncharacterized protein</fullName>
    </submittedName>
</protein>
<dbReference type="EMBL" id="BOMV01000061">
    <property type="protein sequence ID" value="GIE98413.1"/>
    <property type="molecule type" value="Genomic_DNA"/>
</dbReference>
<reference evidence="1" key="1">
    <citation type="submission" date="2021-01" db="EMBL/GenBank/DDBJ databases">
        <title>Whole genome shotgun sequence of Actinoplanes rishiriensis NBRC 108556.</title>
        <authorList>
            <person name="Komaki H."/>
            <person name="Tamura T."/>
        </authorList>
    </citation>
    <scope>NUCLEOTIDE SEQUENCE</scope>
    <source>
        <strain evidence="1">NBRC 108556</strain>
    </source>
</reference>
<proteinExistence type="predicted"/>
<keyword evidence="2" id="KW-1185">Reference proteome</keyword>
<dbReference type="Proteomes" id="UP000636960">
    <property type="component" value="Unassembled WGS sequence"/>
</dbReference>